<protein>
    <submittedName>
        <fullName evidence="3">Uncharacterized protein</fullName>
    </submittedName>
</protein>
<evidence type="ECO:0000313" key="2">
    <source>
        <dbReference type="Proteomes" id="UP000887569"/>
    </source>
</evidence>
<proteinExistence type="predicted"/>
<feature type="compositionally biased region" description="Basic and acidic residues" evidence="1">
    <location>
        <begin position="96"/>
        <end position="120"/>
    </location>
</feature>
<dbReference type="WBParaSite" id="PgR378_g001_t01">
    <property type="protein sequence ID" value="PgR378_g001_t01"/>
    <property type="gene ID" value="PgR378_g001"/>
</dbReference>
<evidence type="ECO:0000313" key="3">
    <source>
        <dbReference type="WBParaSite" id="PgR378_g001_t01"/>
    </source>
</evidence>
<accession>A0A915CKM5</accession>
<feature type="region of interest" description="Disordered" evidence="1">
    <location>
        <begin position="1"/>
        <end position="151"/>
    </location>
</feature>
<feature type="compositionally biased region" description="Basic and acidic residues" evidence="1">
    <location>
        <begin position="128"/>
        <end position="151"/>
    </location>
</feature>
<keyword evidence="2" id="KW-1185">Reference proteome</keyword>
<name>A0A915CKM5_PARUN</name>
<feature type="compositionally biased region" description="Basic and acidic residues" evidence="1">
    <location>
        <begin position="69"/>
        <end position="85"/>
    </location>
</feature>
<evidence type="ECO:0000256" key="1">
    <source>
        <dbReference type="SAM" id="MobiDB-lite"/>
    </source>
</evidence>
<organism evidence="2 3">
    <name type="scientific">Parascaris univalens</name>
    <name type="common">Nematode worm</name>
    <dbReference type="NCBI Taxonomy" id="6257"/>
    <lineage>
        <taxon>Eukaryota</taxon>
        <taxon>Metazoa</taxon>
        <taxon>Ecdysozoa</taxon>
        <taxon>Nematoda</taxon>
        <taxon>Chromadorea</taxon>
        <taxon>Rhabditida</taxon>
        <taxon>Spirurina</taxon>
        <taxon>Ascaridomorpha</taxon>
        <taxon>Ascaridoidea</taxon>
        <taxon>Ascarididae</taxon>
        <taxon>Parascaris</taxon>
    </lineage>
</organism>
<sequence>MLAHRGGRRGEGVPEPGHGVARSRAGRRMADGMTTQRFARGHGPAGATRQLETQHEAGRRRSQRHKREPARAKDRGRDPRSDSGRKGARMARGPGRRGEAAAEPDTGRHGRKRPDGEVRPRGQVGGEEGARVKGERGAEWREEAAAERQGA</sequence>
<dbReference type="Proteomes" id="UP000887569">
    <property type="component" value="Unplaced"/>
</dbReference>
<dbReference type="AlphaFoldDB" id="A0A915CKM5"/>
<reference evidence="3" key="1">
    <citation type="submission" date="2022-11" db="UniProtKB">
        <authorList>
            <consortium name="WormBaseParasite"/>
        </authorList>
    </citation>
    <scope>IDENTIFICATION</scope>
</reference>